<organism evidence="1">
    <name type="scientific">marine sediment metagenome</name>
    <dbReference type="NCBI Taxonomy" id="412755"/>
    <lineage>
        <taxon>unclassified sequences</taxon>
        <taxon>metagenomes</taxon>
        <taxon>ecological metagenomes</taxon>
    </lineage>
</organism>
<sequence>MMEKLHYEHKKIAEVFTVVLLMAGLLAGSQVVAKEKTTISFYSWMIAEAAGAVESLEWAEKRFETLNPQVDIEMVPLSWEDTPVQLMLMMTAGNAPDVTLIDGSHIGQYVAQGGIQALDDFIS</sequence>
<protein>
    <recommendedName>
        <fullName evidence="2">Extracellular solute-binding protein</fullName>
    </recommendedName>
</protein>
<proteinExistence type="predicted"/>
<dbReference type="AlphaFoldDB" id="X1KU81"/>
<accession>X1KU81</accession>
<reference evidence="1" key="1">
    <citation type="journal article" date="2014" name="Front. Microbiol.">
        <title>High frequency of phylogenetically diverse reductive dehalogenase-homologous genes in deep subseafloor sedimentary metagenomes.</title>
        <authorList>
            <person name="Kawai M."/>
            <person name="Futagami T."/>
            <person name="Toyoda A."/>
            <person name="Takaki Y."/>
            <person name="Nishi S."/>
            <person name="Hori S."/>
            <person name="Arai W."/>
            <person name="Tsubouchi T."/>
            <person name="Morono Y."/>
            <person name="Uchiyama I."/>
            <person name="Ito T."/>
            <person name="Fujiyama A."/>
            <person name="Inagaki F."/>
            <person name="Takami H."/>
        </authorList>
    </citation>
    <scope>NUCLEOTIDE SEQUENCE</scope>
    <source>
        <strain evidence="1">Expedition CK06-06</strain>
    </source>
</reference>
<dbReference type="EMBL" id="BARU01037196">
    <property type="protein sequence ID" value="GAH85523.1"/>
    <property type="molecule type" value="Genomic_DNA"/>
</dbReference>
<name>X1KU81_9ZZZZ</name>
<gene>
    <name evidence="1" type="ORF">S03H2_57989</name>
</gene>
<comment type="caution">
    <text evidence="1">The sequence shown here is derived from an EMBL/GenBank/DDBJ whole genome shotgun (WGS) entry which is preliminary data.</text>
</comment>
<feature type="non-terminal residue" evidence="1">
    <location>
        <position position="123"/>
    </location>
</feature>
<dbReference type="Gene3D" id="3.40.190.10">
    <property type="entry name" value="Periplasmic binding protein-like II"/>
    <property type="match status" value="1"/>
</dbReference>
<evidence type="ECO:0000313" key="1">
    <source>
        <dbReference type="EMBL" id="GAH85523.1"/>
    </source>
</evidence>
<dbReference type="SUPFAM" id="SSF53850">
    <property type="entry name" value="Periplasmic binding protein-like II"/>
    <property type="match status" value="1"/>
</dbReference>
<evidence type="ECO:0008006" key="2">
    <source>
        <dbReference type="Google" id="ProtNLM"/>
    </source>
</evidence>